<dbReference type="Proteomes" id="UP000239735">
    <property type="component" value="Unassembled WGS sequence"/>
</dbReference>
<dbReference type="AlphaFoldDB" id="A0A2N9L8Z3"/>
<reference evidence="3" key="1">
    <citation type="submission" date="2018-02" db="EMBL/GenBank/DDBJ databases">
        <authorList>
            <person name="Hausmann B."/>
        </authorList>
    </citation>
    <scope>NUCLEOTIDE SEQUENCE [LARGE SCALE GENOMIC DNA]</scope>
    <source>
        <strain evidence="3">Peat soil MAG SbA5</strain>
    </source>
</reference>
<dbReference type="NCBIfam" id="TIGR04200">
    <property type="entry name" value="targ_of_XrtJ"/>
    <property type="match status" value="1"/>
</dbReference>
<protein>
    <submittedName>
        <fullName evidence="2">Lipocalin family protein</fullName>
    </submittedName>
</protein>
<keyword evidence="1" id="KW-0472">Membrane</keyword>
<name>A0A2N9L8Z3_9BACT</name>
<feature type="transmembrane region" description="Helical" evidence="1">
    <location>
        <begin position="34"/>
        <end position="52"/>
    </location>
</feature>
<evidence type="ECO:0000256" key="1">
    <source>
        <dbReference type="SAM" id="Phobius"/>
    </source>
</evidence>
<gene>
    <name evidence="2" type="ORF">SBA5_250002</name>
</gene>
<proteinExistence type="predicted"/>
<accession>A0A2N9L8Z3</accession>
<keyword evidence="1" id="KW-0812">Transmembrane</keyword>
<organism evidence="2 3">
    <name type="scientific">Candidatus Sulfuritelmatomonas gaucii</name>
    <dbReference type="NCBI Taxonomy" id="2043161"/>
    <lineage>
        <taxon>Bacteria</taxon>
        <taxon>Pseudomonadati</taxon>
        <taxon>Acidobacteriota</taxon>
        <taxon>Terriglobia</taxon>
        <taxon>Terriglobales</taxon>
        <taxon>Acidobacteriaceae</taxon>
        <taxon>Candidatus Sulfuritelmatomonas</taxon>
    </lineage>
</organism>
<dbReference type="EMBL" id="OKRB01000081">
    <property type="protein sequence ID" value="SPE19772.1"/>
    <property type="molecule type" value="Genomic_DNA"/>
</dbReference>
<evidence type="ECO:0000313" key="2">
    <source>
        <dbReference type="EMBL" id="SPE19772.1"/>
    </source>
</evidence>
<sequence length="57" mass="5975">MNLKKTIQVFGFPLILAVTLPLRAQTGCTDSPEDPTIILALLGAAGAIVAGLRATRR</sequence>
<dbReference type="InterPro" id="IPR026477">
    <property type="entry name" value="Targ_of_XrtJ"/>
</dbReference>
<evidence type="ECO:0000313" key="3">
    <source>
        <dbReference type="Proteomes" id="UP000239735"/>
    </source>
</evidence>
<keyword evidence="1" id="KW-1133">Transmembrane helix</keyword>